<dbReference type="EMBL" id="HBUF01593420">
    <property type="protein sequence ID" value="CAG6774044.1"/>
    <property type="molecule type" value="Transcribed_RNA"/>
</dbReference>
<feature type="compositionally biased region" description="Polar residues" evidence="2">
    <location>
        <begin position="399"/>
        <end position="417"/>
    </location>
</feature>
<dbReference type="SUPFAM" id="SSF52266">
    <property type="entry name" value="SGNH hydrolase"/>
    <property type="match status" value="1"/>
</dbReference>
<feature type="compositionally biased region" description="Polar residues" evidence="2">
    <location>
        <begin position="664"/>
        <end position="683"/>
    </location>
</feature>
<feature type="region of interest" description="Disordered" evidence="2">
    <location>
        <begin position="707"/>
        <end position="729"/>
    </location>
</feature>
<protein>
    <submittedName>
        <fullName evidence="3">Uncharacterized protein</fullName>
    </submittedName>
</protein>
<feature type="region of interest" description="Disordered" evidence="2">
    <location>
        <begin position="604"/>
        <end position="684"/>
    </location>
</feature>
<organism evidence="3">
    <name type="scientific">Cacopsylla melanoneura</name>
    <dbReference type="NCBI Taxonomy" id="428564"/>
    <lineage>
        <taxon>Eukaryota</taxon>
        <taxon>Metazoa</taxon>
        <taxon>Ecdysozoa</taxon>
        <taxon>Arthropoda</taxon>
        <taxon>Hexapoda</taxon>
        <taxon>Insecta</taxon>
        <taxon>Pterygota</taxon>
        <taxon>Neoptera</taxon>
        <taxon>Paraneoptera</taxon>
        <taxon>Hemiptera</taxon>
        <taxon>Sternorrhyncha</taxon>
        <taxon>Psylloidea</taxon>
        <taxon>Psyllidae</taxon>
        <taxon>Psyllinae</taxon>
        <taxon>Cacopsylla</taxon>
    </lineage>
</organism>
<feature type="compositionally biased region" description="Basic and acidic residues" evidence="2">
    <location>
        <begin position="625"/>
        <end position="634"/>
    </location>
</feature>
<proteinExistence type="predicted"/>
<evidence type="ECO:0000256" key="1">
    <source>
        <dbReference type="SAM" id="Coils"/>
    </source>
</evidence>
<evidence type="ECO:0000256" key="2">
    <source>
        <dbReference type="SAM" id="MobiDB-lite"/>
    </source>
</evidence>
<evidence type="ECO:0000313" key="3">
    <source>
        <dbReference type="EMBL" id="CAG6774044.1"/>
    </source>
</evidence>
<feature type="compositionally biased region" description="Polar residues" evidence="2">
    <location>
        <begin position="710"/>
        <end position="729"/>
    </location>
</feature>
<feature type="coiled-coil region" evidence="1">
    <location>
        <begin position="193"/>
        <end position="252"/>
    </location>
</feature>
<feature type="region of interest" description="Disordered" evidence="2">
    <location>
        <begin position="399"/>
        <end position="431"/>
    </location>
</feature>
<accession>A0A8D9F2L8</accession>
<sequence>MSNQDFHVTHQNGVTTILHLGFTYANSAQLVDGNTSFRCIRPECQGTIIVQTEKKTGNGNVMFKFIKLDQVHNDLVLCSGRFMRSTMKTNQTSNANPLDLTVYENCIDETNQNLEETVIENALENIIPSADAEEFFVQMKNELDIMLKKFKESRYLNVLEFNKLVRSMFLLLNDKCTQVDKMKLNEETLGQQLLKLQNDLKSAKVKIEQCKDRNNLILEDHDEQVKQYAEKQNEQSEIIKNLRRQIEKLSRSPTKNPSESTQIVPTKGIQINATTQYSPVKITPDTLADQHDVTPTNLIEVLGESQDNVTITPADTAYDNKQLTEHTPADNTQQLNVSQHDVTAATLTCEPENNIALQSAADANNRKQIAECFVSINKFMDLEKKVKLLEQSLQGLKNNVKGQQPQLKPIPSTSQAGPTPKATHSKKENHPSIFIVGDGHARNLKETLERKIPRSWTIQSSFNKEANLKAVSDNLIQPVEKCNHLILFAGSNDMFVSPKREIMSSLKKIIEKFSECQMIHLLLVPERYDDVNYNYHINKINEIISDFVKPYQNVITYNTKDIVDSWDYHDNLFIGRIGKIKICTELAKRILGKDKTNEINIQNEVQNQNKSSAAPNKTRPSQTKVRFEHTEVSKKGPNLPTSKDRNTESSRTVRTPKAKEVSQYRRQNQRNTFTYHTYKSTSRAPRYEDNDMTLSFPHNLCSHYGKRYTPGNNSRRWTNSSYRNSRNFP</sequence>
<name>A0A8D9F2L8_9HEMI</name>
<reference evidence="3" key="1">
    <citation type="submission" date="2021-05" db="EMBL/GenBank/DDBJ databases">
        <authorList>
            <person name="Alioto T."/>
            <person name="Alioto T."/>
            <person name="Gomez Garrido J."/>
        </authorList>
    </citation>
    <scope>NUCLEOTIDE SEQUENCE</scope>
</reference>
<keyword evidence="1" id="KW-0175">Coiled coil</keyword>
<feature type="compositionally biased region" description="Polar residues" evidence="2">
    <location>
        <begin position="610"/>
        <end position="624"/>
    </location>
</feature>
<dbReference type="AlphaFoldDB" id="A0A8D9F2L8"/>